<evidence type="ECO:0008006" key="7">
    <source>
        <dbReference type="Google" id="ProtNLM"/>
    </source>
</evidence>
<protein>
    <recommendedName>
        <fullName evidence="7">SMP-30/Gluconolactonase/LRE-like region domain-containing protein</fullName>
    </recommendedName>
</protein>
<dbReference type="InterPro" id="IPR011042">
    <property type="entry name" value="6-blade_b-propeller_TolB-like"/>
</dbReference>
<reference evidence="5 6" key="1">
    <citation type="submission" date="2018-05" db="EMBL/GenBank/DDBJ databases">
        <title>Complete genome sequence of Arcticibacterium luteifluviistationis SM1504T, a cytophagaceae bacterium isolated from Arctic surface seawater.</title>
        <authorList>
            <person name="Li Y."/>
            <person name="Qin Q.-L."/>
        </authorList>
    </citation>
    <scope>NUCLEOTIDE SEQUENCE [LARGE SCALE GENOMIC DNA]</scope>
    <source>
        <strain evidence="5 6">SM1504</strain>
    </source>
</reference>
<dbReference type="PANTHER" id="PTHR11799:SF12">
    <property type="entry name" value="PARAOXONASE-RELATED"/>
    <property type="match status" value="1"/>
</dbReference>
<dbReference type="SUPFAM" id="SSF63829">
    <property type="entry name" value="Calcium-dependent phosphotriesterase"/>
    <property type="match status" value="1"/>
</dbReference>
<dbReference type="Pfam" id="PF01731">
    <property type="entry name" value="Arylesterase"/>
    <property type="match status" value="1"/>
</dbReference>
<keyword evidence="4" id="KW-0325">Glycoprotein</keyword>
<evidence type="ECO:0000256" key="3">
    <source>
        <dbReference type="ARBA" id="ARBA00023157"/>
    </source>
</evidence>
<keyword evidence="2" id="KW-0378">Hydrolase</keyword>
<keyword evidence="3" id="KW-1015">Disulfide bond</keyword>
<dbReference type="AlphaFoldDB" id="A0A2Z4G7J5"/>
<evidence type="ECO:0000256" key="2">
    <source>
        <dbReference type="ARBA" id="ARBA00022801"/>
    </source>
</evidence>
<dbReference type="OrthoDB" id="1158171at2"/>
<evidence type="ECO:0000313" key="6">
    <source>
        <dbReference type="Proteomes" id="UP000249873"/>
    </source>
</evidence>
<dbReference type="InterPro" id="IPR051288">
    <property type="entry name" value="Serum_paraoxonase/arylesterase"/>
</dbReference>
<name>A0A2Z4G7J5_9BACT</name>
<dbReference type="EMBL" id="CP029480">
    <property type="protein sequence ID" value="AWV97085.1"/>
    <property type="molecule type" value="Genomic_DNA"/>
</dbReference>
<proteinExistence type="inferred from homology"/>
<organism evidence="5 6">
    <name type="scientific">Arcticibacterium luteifluviistationis</name>
    <dbReference type="NCBI Taxonomy" id="1784714"/>
    <lineage>
        <taxon>Bacteria</taxon>
        <taxon>Pseudomonadati</taxon>
        <taxon>Bacteroidota</taxon>
        <taxon>Cytophagia</taxon>
        <taxon>Cytophagales</taxon>
        <taxon>Leadbetterellaceae</taxon>
        <taxon>Arcticibacterium</taxon>
    </lineage>
</organism>
<comment type="similarity">
    <text evidence="1">Belongs to the paraoxonase family.</text>
</comment>
<keyword evidence="6" id="KW-1185">Reference proteome</keyword>
<dbReference type="InterPro" id="IPR002640">
    <property type="entry name" value="Arylesterase"/>
</dbReference>
<dbReference type="Proteomes" id="UP000249873">
    <property type="component" value="Chromosome"/>
</dbReference>
<gene>
    <name evidence="5" type="ORF">DJ013_02390</name>
</gene>
<dbReference type="Gene3D" id="2.120.10.30">
    <property type="entry name" value="TolB, C-terminal domain"/>
    <property type="match status" value="1"/>
</dbReference>
<dbReference type="RefSeq" id="WP_111370187.1">
    <property type="nucleotide sequence ID" value="NZ_CP029480.1"/>
</dbReference>
<accession>A0A2Z4G7J5</accession>
<sequence>MKTLFKGLGVVLILFILCALYIVKSSGAFRSINPHFDGQTEVLESPAGVEDITIDQSNGQVFMAASDRRDFSKPGELYTFNVSEASPSYVSLGVAKLNPAFRAHGVSLLKKYGKTYIFAVSHESQEDFIYRFEIENDSIVNQKKFGNPDFLISPNDLVALDTATFYFTNDHGLKHGLERELKDFMLDKNGYVVLYNNGNYAKVSQDIAYPNGINVSLDGKYLYVASTTEGVLYIYENNTSGKPLKMVDSHYAETGLDNIELDADGNLLIGSHPQLLKFVSHAKKASNRSPSQVLKIVYLPDTDYKFLQEELYLDNGDPLSGSTVAAFYQSKDGKNDLFVGSVYEPKILRLHRNL</sequence>
<dbReference type="GO" id="GO:0004064">
    <property type="term" value="F:arylesterase activity"/>
    <property type="evidence" value="ECO:0007669"/>
    <property type="project" value="InterPro"/>
</dbReference>
<evidence type="ECO:0000256" key="4">
    <source>
        <dbReference type="ARBA" id="ARBA00023180"/>
    </source>
</evidence>
<evidence type="ECO:0000313" key="5">
    <source>
        <dbReference type="EMBL" id="AWV97085.1"/>
    </source>
</evidence>
<evidence type="ECO:0000256" key="1">
    <source>
        <dbReference type="ARBA" id="ARBA00008595"/>
    </source>
</evidence>
<dbReference type="PANTHER" id="PTHR11799">
    <property type="entry name" value="PARAOXONASE"/>
    <property type="match status" value="1"/>
</dbReference>
<dbReference type="KEGG" id="als:DJ013_02390"/>